<dbReference type="EMBL" id="BMNQ01000043">
    <property type="protein sequence ID" value="GGK02196.1"/>
    <property type="molecule type" value="Genomic_DNA"/>
</dbReference>
<dbReference type="InterPro" id="IPR038750">
    <property type="entry name" value="YczE/YyaS-like"/>
</dbReference>
<feature type="transmembrane region" description="Helical" evidence="1">
    <location>
        <begin position="47"/>
        <end position="69"/>
    </location>
</feature>
<keyword evidence="1" id="KW-1133">Transmembrane helix</keyword>
<evidence type="ECO:0000256" key="1">
    <source>
        <dbReference type="SAM" id="Phobius"/>
    </source>
</evidence>
<feature type="transmembrane region" description="Helical" evidence="1">
    <location>
        <begin position="76"/>
        <end position="97"/>
    </location>
</feature>
<organism evidence="2 3">
    <name type="scientific">Lentibacillus kapialis</name>
    <dbReference type="NCBI Taxonomy" id="340214"/>
    <lineage>
        <taxon>Bacteria</taxon>
        <taxon>Bacillati</taxon>
        <taxon>Bacillota</taxon>
        <taxon>Bacilli</taxon>
        <taxon>Bacillales</taxon>
        <taxon>Bacillaceae</taxon>
        <taxon>Lentibacillus</taxon>
    </lineage>
</organism>
<protein>
    <recommendedName>
        <fullName evidence="4">YitT family protein</fullName>
    </recommendedName>
</protein>
<dbReference type="RefSeq" id="WP_229671842.1">
    <property type="nucleotide sequence ID" value="NZ_BMNQ01000043.1"/>
</dbReference>
<dbReference type="Proteomes" id="UP000658382">
    <property type="component" value="Unassembled WGS sequence"/>
</dbReference>
<proteinExistence type="predicted"/>
<evidence type="ECO:0000313" key="3">
    <source>
        <dbReference type="Proteomes" id="UP000658382"/>
    </source>
</evidence>
<reference evidence="2" key="1">
    <citation type="journal article" date="2014" name="Int. J. Syst. Evol. Microbiol.">
        <title>Complete genome sequence of Corynebacterium casei LMG S-19264T (=DSM 44701T), isolated from a smear-ripened cheese.</title>
        <authorList>
            <consortium name="US DOE Joint Genome Institute (JGI-PGF)"/>
            <person name="Walter F."/>
            <person name="Albersmeier A."/>
            <person name="Kalinowski J."/>
            <person name="Ruckert C."/>
        </authorList>
    </citation>
    <scope>NUCLEOTIDE SEQUENCE</scope>
    <source>
        <strain evidence="2">JCM 12580</strain>
    </source>
</reference>
<feature type="transmembrane region" description="Helical" evidence="1">
    <location>
        <begin position="109"/>
        <end position="127"/>
    </location>
</feature>
<evidence type="ECO:0000313" key="2">
    <source>
        <dbReference type="EMBL" id="GGK02196.1"/>
    </source>
</evidence>
<dbReference type="PANTHER" id="PTHR40078">
    <property type="entry name" value="INTEGRAL MEMBRANE PROTEIN-RELATED"/>
    <property type="match status" value="1"/>
</dbReference>
<sequence length="211" mass="22982">MMRLIRAGIHFYLIGLIILTLGIALTIQSTMGASPYDALLVGLHRTFGLTVGSFEIIVGLTMVLGNAIAEKKRPELFALITSLVTGVGIDSWLFLLRDIVTPVTWYGEWTELLLGTILMALGVAFYLQSKIAPNPMDRSMLVISNLTGWNVSYSRAAISVVLVILAVSFGGAVGIGTLINALFSGFIISFFLPYVKMIKTGIRKHRENMVS</sequence>
<dbReference type="Pfam" id="PF19700">
    <property type="entry name" value="DUF6198"/>
    <property type="match status" value="1"/>
</dbReference>
<name>A0A917UZS9_9BACI</name>
<reference evidence="2" key="2">
    <citation type="submission" date="2020-09" db="EMBL/GenBank/DDBJ databases">
        <authorList>
            <person name="Sun Q."/>
            <person name="Ohkuma M."/>
        </authorList>
    </citation>
    <scope>NUCLEOTIDE SEQUENCE</scope>
    <source>
        <strain evidence="2">JCM 12580</strain>
    </source>
</reference>
<evidence type="ECO:0008006" key="4">
    <source>
        <dbReference type="Google" id="ProtNLM"/>
    </source>
</evidence>
<gene>
    <name evidence="2" type="primary">yyaS</name>
    <name evidence="2" type="ORF">GCM10007063_25620</name>
</gene>
<keyword evidence="3" id="KW-1185">Reference proteome</keyword>
<comment type="caution">
    <text evidence="2">The sequence shown here is derived from an EMBL/GenBank/DDBJ whole genome shotgun (WGS) entry which is preliminary data.</text>
</comment>
<keyword evidence="1" id="KW-0812">Transmembrane</keyword>
<feature type="transmembrane region" description="Helical" evidence="1">
    <location>
        <begin position="175"/>
        <end position="195"/>
    </location>
</feature>
<dbReference type="AlphaFoldDB" id="A0A917UZS9"/>
<feature type="transmembrane region" description="Helical" evidence="1">
    <location>
        <begin position="148"/>
        <end position="169"/>
    </location>
</feature>
<dbReference type="PANTHER" id="PTHR40078:SF1">
    <property type="entry name" value="INTEGRAL MEMBRANE PROTEIN"/>
    <property type="match status" value="1"/>
</dbReference>
<accession>A0A917UZS9</accession>
<feature type="transmembrane region" description="Helical" evidence="1">
    <location>
        <begin position="7"/>
        <end position="27"/>
    </location>
</feature>
<keyword evidence="1" id="KW-0472">Membrane</keyword>